<dbReference type="Proteomes" id="UP001175211">
    <property type="component" value="Unassembled WGS sequence"/>
</dbReference>
<dbReference type="EMBL" id="JAUEPS010000020">
    <property type="protein sequence ID" value="KAK0457743.1"/>
    <property type="molecule type" value="Genomic_DNA"/>
</dbReference>
<dbReference type="RefSeq" id="XP_060330042.1">
    <property type="nucleotide sequence ID" value="XM_060477536.1"/>
</dbReference>
<reference evidence="2" key="1">
    <citation type="submission" date="2023-06" db="EMBL/GenBank/DDBJ databases">
        <authorList>
            <consortium name="Lawrence Berkeley National Laboratory"/>
            <person name="Ahrendt S."/>
            <person name="Sahu N."/>
            <person name="Indic B."/>
            <person name="Wong-Bajracharya J."/>
            <person name="Merenyi Z."/>
            <person name="Ke H.-M."/>
            <person name="Monk M."/>
            <person name="Kocsube S."/>
            <person name="Drula E."/>
            <person name="Lipzen A."/>
            <person name="Balint B."/>
            <person name="Henrissat B."/>
            <person name="Andreopoulos B."/>
            <person name="Martin F.M."/>
            <person name="Harder C.B."/>
            <person name="Rigling D."/>
            <person name="Ford K.L."/>
            <person name="Foster G.D."/>
            <person name="Pangilinan J."/>
            <person name="Papanicolaou A."/>
            <person name="Barry K."/>
            <person name="LaButti K."/>
            <person name="Viragh M."/>
            <person name="Koriabine M."/>
            <person name="Yan M."/>
            <person name="Riley R."/>
            <person name="Champramary S."/>
            <person name="Plett K.L."/>
            <person name="Tsai I.J."/>
            <person name="Slot J."/>
            <person name="Sipos G."/>
            <person name="Plett J."/>
            <person name="Nagy L.G."/>
            <person name="Grigoriev I.V."/>
        </authorList>
    </citation>
    <scope>NUCLEOTIDE SEQUENCE</scope>
    <source>
        <strain evidence="2">CCBAS 213</strain>
    </source>
</reference>
<organism evidence="2 3">
    <name type="scientific">Armillaria tabescens</name>
    <name type="common">Ringless honey mushroom</name>
    <name type="synonym">Agaricus tabescens</name>
    <dbReference type="NCBI Taxonomy" id="1929756"/>
    <lineage>
        <taxon>Eukaryota</taxon>
        <taxon>Fungi</taxon>
        <taxon>Dikarya</taxon>
        <taxon>Basidiomycota</taxon>
        <taxon>Agaricomycotina</taxon>
        <taxon>Agaricomycetes</taxon>
        <taxon>Agaricomycetidae</taxon>
        <taxon>Agaricales</taxon>
        <taxon>Marasmiineae</taxon>
        <taxon>Physalacriaceae</taxon>
        <taxon>Desarmillaria</taxon>
    </lineage>
</organism>
<accession>A0AA39N528</accession>
<evidence type="ECO:0000313" key="2">
    <source>
        <dbReference type="EMBL" id="KAK0457743.1"/>
    </source>
</evidence>
<evidence type="ECO:0000313" key="3">
    <source>
        <dbReference type="Proteomes" id="UP001175211"/>
    </source>
</evidence>
<proteinExistence type="predicted"/>
<gene>
    <name evidence="2" type="ORF">EV420DRAFT_1643599</name>
</gene>
<evidence type="ECO:0000256" key="1">
    <source>
        <dbReference type="SAM" id="MobiDB-lite"/>
    </source>
</evidence>
<comment type="caution">
    <text evidence="2">The sequence shown here is derived from an EMBL/GenBank/DDBJ whole genome shotgun (WGS) entry which is preliminary data.</text>
</comment>
<dbReference type="AlphaFoldDB" id="A0AA39N528"/>
<dbReference type="GeneID" id="85361084"/>
<feature type="region of interest" description="Disordered" evidence="1">
    <location>
        <begin position="96"/>
        <end position="128"/>
    </location>
</feature>
<name>A0AA39N528_ARMTA</name>
<sequence length="128" mass="13909">MSAPFVKEIPTLLSLIQCADSLVKNPLTKESPFSVRVAWFDDAAKTQTALLTHYPRLVKESFYTEFEDTVQAGISLLNFQPFWSIMLGVETSQSSAAAESSATMPDSSPIVIPSVAGKDSPPEKSAIR</sequence>
<keyword evidence="3" id="KW-1185">Reference proteome</keyword>
<protein>
    <submittedName>
        <fullName evidence="2">Uncharacterized protein</fullName>
    </submittedName>
</protein>